<evidence type="ECO:0000256" key="4">
    <source>
        <dbReference type="ARBA" id="ARBA00022729"/>
    </source>
</evidence>
<accession>A0A2A7MJL1</accession>
<dbReference type="EMBL" id="PDCJ01000001">
    <property type="protein sequence ID" value="PEG31521.1"/>
    <property type="molecule type" value="Genomic_DNA"/>
</dbReference>
<dbReference type="STRING" id="137838.GCA_001458595_02948"/>
<organism evidence="9 10">
    <name type="scientific">Clostridium neonatale</name>
    <dbReference type="NCBI Taxonomy" id="137838"/>
    <lineage>
        <taxon>Bacteria</taxon>
        <taxon>Bacillati</taxon>
        <taxon>Bacillota</taxon>
        <taxon>Clostridia</taxon>
        <taxon>Eubacteriales</taxon>
        <taxon>Clostridiaceae</taxon>
        <taxon>Clostridium</taxon>
    </lineage>
</organism>
<keyword evidence="4 7" id="KW-0732">Signal</keyword>
<name>A0A2A7MJL1_9CLOT</name>
<evidence type="ECO:0000259" key="8">
    <source>
        <dbReference type="Pfam" id="PF02608"/>
    </source>
</evidence>
<protein>
    <submittedName>
        <fullName evidence="9">BMP family ABC transporter substrate-binding protein</fullName>
    </submittedName>
</protein>
<evidence type="ECO:0000256" key="6">
    <source>
        <dbReference type="ARBA" id="ARBA00023288"/>
    </source>
</evidence>
<dbReference type="OrthoDB" id="9769871at2"/>
<dbReference type="CDD" id="cd06354">
    <property type="entry name" value="PBP1_PrnA-like"/>
    <property type="match status" value="1"/>
</dbReference>
<evidence type="ECO:0000256" key="3">
    <source>
        <dbReference type="ARBA" id="ARBA00022475"/>
    </source>
</evidence>
<reference evidence="9 10" key="1">
    <citation type="submission" date="2017-10" db="EMBL/GenBank/DDBJ databases">
        <title>Effective Description of Clostridium neonatale sp. nov. linked to necrotizing enterocolitis in neonates and a clarification of species assignable to the genus Clostridium (Prazmowski 1880) emend. Lawson and Rainey 2016.</title>
        <authorList>
            <person name="Bernard K."/>
            <person name="Burdz T."/>
            <person name="Wiebe D."/>
            <person name="Balcewich B."/>
            <person name="Alfa M."/>
            <person name="Bernier A.-M."/>
        </authorList>
    </citation>
    <scope>NUCLEOTIDE SEQUENCE [LARGE SCALE GENOMIC DNA]</scope>
    <source>
        <strain evidence="9 10">LCDC99A005</strain>
    </source>
</reference>
<dbReference type="PANTHER" id="PTHR34296">
    <property type="entry name" value="TRANSCRIPTIONAL ACTIVATOR PROTEIN MED"/>
    <property type="match status" value="1"/>
</dbReference>
<comment type="subcellular location">
    <subcellularLocation>
        <location evidence="1">Cell membrane</location>
        <topology evidence="1">Lipid-anchor</topology>
    </subcellularLocation>
</comment>
<evidence type="ECO:0000313" key="10">
    <source>
        <dbReference type="Proteomes" id="UP000220840"/>
    </source>
</evidence>
<proteinExistence type="inferred from homology"/>
<dbReference type="Gene3D" id="3.40.50.2300">
    <property type="match status" value="2"/>
</dbReference>
<evidence type="ECO:0000256" key="5">
    <source>
        <dbReference type="ARBA" id="ARBA00023136"/>
    </source>
</evidence>
<dbReference type="InterPro" id="IPR003760">
    <property type="entry name" value="PnrA-like"/>
</dbReference>
<comment type="caution">
    <text evidence="9">The sequence shown here is derived from an EMBL/GenBank/DDBJ whole genome shotgun (WGS) entry which is preliminary data.</text>
</comment>
<dbReference type="Proteomes" id="UP000220840">
    <property type="component" value="Unassembled WGS sequence"/>
</dbReference>
<dbReference type="AlphaFoldDB" id="A0A2A7MJL1"/>
<feature type="domain" description="ABC transporter substrate-binding protein PnrA-like" evidence="8">
    <location>
        <begin position="30"/>
        <end position="331"/>
    </location>
</feature>
<dbReference type="RefSeq" id="WP_058295674.1">
    <property type="nucleotide sequence ID" value="NZ_CAMRXB010000065.1"/>
</dbReference>
<feature type="signal peptide" evidence="7">
    <location>
        <begin position="1"/>
        <end position="22"/>
    </location>
</feature>
<dbReference type="PANTHER" id="PTHR34296:SF2">
    <property type="entry name" value="ABC TRANSPORTER GUANOSINE-BINDING PROTEIN NUPN"/>
    <property type="match status" value="1"/>
</dbReference>
<comment type="similarity">
    <text evidence="2">Belongs to the BMP lipoprotein family.</text>
</comment>
<evidence type="ECO:0000256" key="7">
    <source>
        <dbReference type="SAM" id="SignalP"/>
    </source>
</evidence>
<keyword evidence="5" id="KW-0472">Membrane</keyword>
<evidence type="ECO:0000313" key="9">
    <source>
        <dbReference type="EMBL" id="PEG31521.1"/>
    </source>
</evidence>
<dbReference type="InterPro" id="IPR050957">
    <property type="entry name" value="BMP_lipoprotein"/>
</dbReference>
<dbReference type="GO" id="GO:0005886">
    <property type="term" value="C:plasma membrane"/>
    <property type="evidence" value="ECO:0007669"/>
    <property type="project" value="UniProtKB-SubCell"/>
</dbReference>
<keyword evidence="6" id="KW-0449">Lipoprotein</keyword>
<dbReference type="InterPro" id="IPR028082">
    <property type="entry name" value="Peripla_BP_I"/>
</dbReference>
<gene>
    <name evidence="9" type="ORF">CQ394_07390</name>
</gene>
<dbReference type="PROSITE" id="PS51257">
    <property type="entry name" value="PROKAR_LIPOPROTEIN"/>
    <property type="match status" value="1"/>
</dbReference>
<keyword evidence="3" id="KW-1003">Cell membrane</keyword>
<evidence type="ECO:0000256" key="2">
    <source>
        <dbReference type="ARBA" id="ARBA00008610"/>
    </source>
</evidence>
<keyword evidence="10" id="KW-1185">Reference proteome</keyword>
<feature type="chain" id="PRO_5038493664" evidence="7">
    <location>
        <begin position="23"/>
        <end position="351"/>
    </location>
</feature>
<dbReference type="SUPFAM" id="SSF53822">
    <property type="entry name" value="Periplasmic binding protein-like I"/>
    <property type="match status" value="1"/>
</dbReference>
<dbReference type="Pfam" id="PF02608">
    <property type="entry name" value="Bmp"/>
    <property type="match status" value="1"/>
</dbReference>
<evidence type="ECO:0000256" key="1">
    <source>
        <dbReference type="ARBA" id="ARBA00004193"/>
    </source>
</evidence>
<sequence>MKKILFLCILAITILLCGCQNGKGYEIALITDVQNVNDGSFNEGAWNGISKYGEENLVTYKYYPSASKTKEEYIKSIDFAIEKGAKIVICPGYYFETAIFEAQNKYPNVNFVILDGSPHDEDMTDRTCGKNVKCIYYAEQEAGFIAGYSAVKDGYRKLGFMGGMELPAVIRYGYGFVQGADYAAEEIGVDNIEINYLYTGTFNATRDVQATAAEMYDSGTEAIFACGGRIVNSITIEAETRDKKVIGVDVDQSEKSKCIITSAMKELSYSVYTTLDEYYKGEFNGGEIVTLDSQNNGVGIPMETSRFQNFTKDDYKKIIEKINSGKVKIKDEKEVDSLKTFELKKVKIISN</sequence>